<keyword evidence="2" id="KW-1185">Reference proteome</keyword>
<proteinExistence type="predicted"/>
<gene>
    <name evidence="1" type="ORF">E5358_06855</name>
</gene>
<dbReference type="EMBL" id="SRZC01000009">
    <property type="protein sequence ID" value="TGX82523.1"/>
    <property type="molecule type" value="Genomic_DNA"/>
</dbReference>
<sequence length="202" mass="21389">MKGSIVVVAFFLLGIVLGLSGVADADGKSVSLTSYVLYALLLCVGMTIGEDGGFFSRVKGLDRKLMLLPLMTACGTFLGVAAVWAFFRQYLLTDCLAVGSGFAYYSLSSVFITEMRGAELGTVALLSNIFREILALLVIHPMARTLNPLAAVSMGGATTFDTSLPVIMQSAGKDYLIIAAFHGLTLDFSVPLFVTLFCSISG</sequence>
<protein>
    <submittedName>
        <fullName evidence="1">Lysine exporter LysO family protein</fullName>
    </submittedName>
</protein>
<comment type="caution">
    <text evidence="1">The sequence shown here is derived from an EMBL/GenBank/DDBJ whole genome shotgun (WGS) entry which is preliminary data.</text>
</comment>
<organism evidence="1 2">
    <name type="scientific">Palleniella muris</name>
    <dbReference type="NCBI Taxonomy" id="3038145"/>
    <lineage>
        <taxon>Bacteria</taxon>
        <taxon>Pseudomonadati</taxon>
        <taxon>Bacteroidota</taxon>
        <taxon>Bacteroidia</taxon>
        <taxon>Bacteroidales</taxon>
        <taxon>Prevotellaceae</taxon>
        <taxon>Palleniella</taxon>
    </lineage>
</organism>
<evidence type="ECO:0000313" key="2">
    <source>
        <dbReference type="Proteomes" id="UP000308886"/>
    </source>
</evidence>
<dbReference type="Proteomes" id="UP000308886">
    <property type="component" value="Unassembled WGS sequence"/>
</dbReference>
<name>A0AC61QQL7_9BACT</name>
<reference evidence="1" key="1">
    <citation type="submission" date="2019-04" db="EMBL/GenBank/DDBJ databases">
        <title>Microbes associate with the intestines of laboratory mice.</title>
        <authorList>
            <person name="Navarre W."/>
            <person name="Wong E."/>
            <person name="Huang K."/>
            <person name="Tropini C."/>
            <person name="Ng K."/>
            <person name="Yu B."/>
        </authorList>
    </citation>
    <scope>NUCLEOTIDE SEQUENCE</scope>
    <source>
        <strain evidence="1">NM73_A23</strain>
    </source>
</reference>
<accession>A0AC61QQL7</accession>
<evidence type="ECO:0000313" key="1">
    <source>
        <dbReference type="EMBL" id="TGX82523.1"/>
    </source>
</evidence>